<feature type="domain" description="Ketopantoate reductase C-terminal" evidence="7">
    <location>
        <begin position="195"/>
        <end position="321"/>
    </location>
</feature>
<dbReference type="FunFam" id="1.10.1040.10:FF:000017">
    <property type="entry name" value="2-dehydropantoate 2-reductase"/>
    <property type="match status" value="1"/>
</dbReference>
<keyword evidence="9" id="KW-1185">Reference proteome</keyword>
<dbReference type="GO" id="GO:0008677">
    <property type="term" value="F:2-dehydropantoate 2-reductase activity"/>
    <property type="evidence" value="ECO:0007669"/>
    <property type="project" value="UniProtKB-EC"/>
</dbReference>
<dbReference type="Proteomes" id="UP001296104">
    <property type="component" value="Unassembled WGS sequence"/>
</dbReference>
<dbReference type="FunFam" id="3.40.50.720:FF:000609">
    <property type="entry name" value="2-dehydropantoate 2-reductase"/>
    <property type="match status" value="1"/>
</dbReference>
<dbReference type="Pfam" id="PF02558">
    <property type="entry name" value="ApbA"/>
    <property type="match status" value="1"/>
</dbReference>
<dbReference type="GO" id="GO:0005737">
    <property type="term" value="C:cytoplasm"/>
    <property type="evidence" value="ECO:0007669"/>
    <property type="project" value="TreeGrafter"/>
</dbReference>
<evidence type="ECO:0000259" key="6">
    <source>
        <dbReference type="Pfam" id="PF02558"/>
    </source>
</evidence>
<evidence type="ECO:0000259" key="7">
    <source>
        <dbReference type="Pfam" id="PF08546"/>
    </source>
</evidence>
<organism evidence="8 9">
    <name type="scientific">Lecanosticta acicola</name>
    <dbReference type="NCBI Taxonomy" id="111012"/>
    <lineage>
        <taxon>Eukaryota</taxon>
        <taxon>Fungi</taxon>
        <taxon>Dikarya</taxon>
        <taxon>Ascomycota</taxon>
        <taxon>Pezizomycotina</taxon>
        <taxon>Dothideomycetes</taxon>
        <taxon>Dothideomycetidae</taxon>
        <taxon>Mycosphaerellales</taxon>
        <taxon>Mycosphaerellaceae</taxon>
        <taxon>Lecanosticta</taxon>
    </lineage>
</organism>
<evidence type="ECO:0000256" key="4">
    <source>
        <dbReference type="RuleBase" id="RU362068"/>
    </source>
</evidence>
<keyword evidence="5" id="KW-0812">Transmembrane</keyword>
<proteinExistence type="inferred from homology"/>
<name>A0AAI8Z585_9PEZI</name>
<evidence type="ECO:0000256" key="3">
    <source>
        <dbReference type="ARBA" id="ARBA00023002"/>
    </source>
</evidence>
<evidence type="ECO:0000256" key="5">
    <source>
        <dbReference type="SAM" id="Phobius"/>
    </source>
</evidence>
<dbReference type="InterPro" id="IPR013328">
    <property type="entry name" value="6PGD_dom2"/>
</dbReference>
<sequence>MNTKEAPGQVKVLLFGLGAIGGFYAFILAQNPNVSLSVIARSNYEAVKQNGLQLISQTHGTHQVRIDHVFQSPSESPYKYDYIVLAHKAINATRIPPLFPPSVTKATTTFVIIQNGIGNERPYRDTFPHHTIISCVTWTGAVQTSPGVVTHKATEDLQIGLFPNPSLTPETEDRKLDFFAELLRTGGATFNVERDIQIQRWEKVVWNAAWNPLTTLTGVSVQTYLKSSPGALRTARALMGELVQIARKCNVPLREGLVEELIAKVLAMPQEVYSSMYVDAKEGRQLETEVIVGVPMQKAQELGLQAEVPVLRTVCSLITAVDQRLALSQSR</sequence>
<keyword evidence="3 4" id="KW-0560">Oxidoreductase</keyword>
<evidence type="ECO:0000256" key="2">
    <source>
        <dbReference type="ARBA" id="ARBA00022857"/>
    </source>
</evidence>
<keyword evidence="2 4" id="KW-0521">NADP</keyword>
<dbReference type="Gene3D" id="1.10.1040.10">
    <property type="entry name" value="N-(1-d-carboxylethyl)-l-norvaline Dehydrogenase, domain 2"/>
    <property type="match status" value="1"/>
</dbReference>
<evidence type="ECO:0000313" key="9">
    <source>
        <dbReference type="Proteomes" id="UP001296104"/>
    </source>
</evidence>
<feature type="domain" description="Ketopantoate reductase N-terminal" evidence="6">
    <location>
        <begin position="13"/>
        <end position="163"/>
    </location>
</feature>
<evidence type="ECO:0000313" key="8">
    <source>
        <dbReference type="EMBL" id="CAK4032925.1"/>
    </source>
</evidence>
<gene>
    <name evidence="8" type="ORF">LECACI_7A008083</name>
</gene>
<dbReference type="Gene3D" id="3.40.50.720">
    <property type="entry name" value="NAD(P)-binding Rossmann-like Domain"/>
    <property type="match status" value="1"/>
</dbReference>
<keyword evidence="5" id="KW-1133">Transmembrane helix</keyword>
<dbReference type="InterPro" id="IPR036291">
    <property type="entry name" value="NAD(P)-bd_dom_sf"/>
</dbReference>
<comment type="function">
    <text evidence="4">Catalyzes the NADPH-dependent reduction of ketopantoate into pantoic acid.</text>
</comment>
<evidence type="ECO:0000256" key="1">
    <source>
        <dbReference type="ARBA" id="ARBA00007870"/>
    </source>
</evidence>
<keyword evidence="5" id="KW-0472">Membrane</keyword>
<reference evidence="8" key="1">
    <citation type="submission" date="2023-11" db="EMBL/GenBank/DDBJ databases">
        <authorList>
            <person name="Alioto T."/>
            <person name="Alioto T."/>
            <person name="Gomez Garrido J."/>
        </authorList>
    </citation>
    <scope>NUCLEOTIDE SEQUENCE</scope>
</reference>
<dbReference type="InterPro" id="IPR013332">
    <property type="entry name" value="KPR_N"/>
</dbReference>
<dbReference type="AlphaFoldDB" id="A0AAI8Z585"/>
<comment type="similarity">
    <text evidence="1 4">Belongs to the ketopantoate reductase family.</text>
</comment>
<dbReference type="EC" id="1.1.1.169" evidence="4"/>
<dbReference type="GO" id="GO:0015940">
    <property type="term" value="P:pantothenate biosynthetic process"/>
    <property type="evidence" value="ECO:0007669"/>
    <property type="project" value="InterPro"/>
</dbReference>
<dbReference type="InterPro" id="IPR003710">
    <property type="entry name" value="ApbA"/>
</dbReference>
<dbReference type="SUPFAM" id="SSF51735">
    <property type="entry name" value="NAD(P)-binding Rossmann-fold domains"/>
    <property type="match status" value="1"/>
</dbReference>
<dbReference type="InterPro" id="IPR013752">
    <property type="entry name" value="KPA_reductase"/>
</dbReference>
<dbReference type="EMBL" id="CAVMBE010000074">
    <property type="protein sequence ID" value="CAK4032925.1"/>
    <property type="molecule type" value="Genomic_DNA"/>
</dbReference>
<dbReference type="PANTHER" id="PTHR21708">
    <property type="entry name" value="PROBABLE 2-DEHYDROPANTOATE 2-REDUCTASE"/>
    <property type="match status" value="1"/>
</dbReference>
<dbReference type="InterPro" id="IPR008927">
    <property type="entry name" value="6-PGluconate_DH-like_C_sf"/>
</dbReference>
<dbReference type="Pfam" id="PF08546">
    <property type="entry name" value="ApbA_C"/>
    <property type="match status" value="1"/>
</dbReference>
<accession>A0AAI8Z585</accession>
<comment type="catalytic activity">
    <reaction evidence="4">
        <text>(R)-pantoate + NADP(+) = 2-dehydropantoate + NADPH + H(+)</text>
        <dbReference type="Rhea" id="RHEA:16233"/>
        <dbReference type="ChEBI" id="CHEBI:11561"/>
        <dbReference type="ChEBI" id="CHEBI:15378"/>
        <dbReference type="ChEBI" id="CHEBI:15980"/>
        <dbReference type="ChEBI" id="CHEBI:57783"/>
        <dbReference type="ChEBI" id="CHEBI:58349"/>
        <dbReference type="EC" id="1.1.1.169"/>
    </reaction>
</comment>
<dbReference type="PANTHER" id="PTHR21708:SF40">
    <property type="entry name" value="REDUCTASE FAMILY PROTEIN, PUTATIVE (AFU_ORTHOLOGUE AFUA_2G14497)-RELATED"/>
    <property type="match status" value="1"/>
</dbReference>
<dbReference type="InterPro" id="IPR051402">
    <property type="entry name" value="KPR-Related"/>
</dbReference>
<dbReference type="SUPFAM" id="SSF48179">
    <property type="entry name" value="6-phosphogluconate dehydrogenase C-terminal domain-like"/>
    <property type="match status" value="1"/>
</dbReference>
<comment type="caution">
    <text evidence="8">The sequence shown here is derived from an EMBL/GenBank/DDBJ whole genome shotgun (WGS) entry which is preliminary data.</text>
</comment>
<feature type="transmembrane region" description="Helical" evidence="5">
    <location>
        <begin position="12"/>
        <end position="29"/>
    </location>
</feature>
<protein>
    <recommendedName>
        <fullName evidence="4">2-dehydropantoate 2-reductase</fullName>
        <ecNumber evidence="4">1.1.1.169</ecNumber>
    </recommendedName>
    <alternativeName>
        <fullName evidence="4">Ketopantoate reductase</fullName>
    </alternativeName>
</protein>
<dbReference type="NCBIfam" id="TIGR00745">
    <property type="entry name" value="apbA_panE"/>
    <property type="match status" value="1"/>
</dbReference>